<gene>
    <name evidence="1" type="ORF">Vqi01_53020</name>
</gene>
<name>A0ABQ4JIF2_9ACTN</name>
<evidence type="ECO:0000313" key="1">
    <source>
        <dbReference type="EMBL" id="GIJ30140.1"/>
    </source>
</evidence>
<dbReference type="Proteomes" id="UP000653076">
    <property type="component" value="Unassembled WGS sequence"/>
</dbReference>
<reference evidence="1 2" key="1">
    <citation type="submission" date="2021-01" db="EMBL/GenBank/DDBJ databases">
        <title>Whole genome shotgun sequence of Verrucosispora qiuiae NBRC 106684.</title>
        <authorList>
            <person name="Komaki H."/>
            <person name="Tamura T."/>
        </authorList>
    </citation>
    <scope>NUCLEOTIDE SEQUENCE [LARGE SCALE GENOMIC DNA]</scope>
    <source>
        <strain evidence="1 2">NBRC 106684</strain>
    </source>
</reference>
<accession>A0ABQ4JIF2</accession>
<comment type="caution">
    <text evidence="1">The sequence shown here is derived from an EMBL/GenBank/DDBJ whole genome shotgun (WGS) entry which is preliminary data.</text>
</comment>
<protein>
    <submittedName>
        <fullName evidence="1">Uncharacterized protein</fullName>
    </submittedName>
</protein>
<proteinExistence type="predicted"/>
<organism evidence="1 2">
    <name type="scientific">Micromonospora qiuiae</name>
    <dbReference type="NCBI Taxonomy" id="502268"/>
    <lineage>
        <taxon>Bacteria</taxon>
        <taxon>Bacillati</taxon>
        <taxon>Actinomycetota</taxon>
        <taxon>Actinomycetes</taxon>
        <taxon>Micromonosporales</taxon>
        <taxon>Micromonosporaceae</taxon>
        <taxon>Micromonospora</taxon>
    </lineage>
</organism>
<sequence>MHYAATLHPPTNDLAELTERVRGWSGRKARLFTPSHIKLAYDRLESAGLLPALNPA</sequence>
<evidence type="ECO:0000313" key="2">
    <source>
        <dbReference type="Proteomes" id="UP000653076"/>
    </source>
</evidence>
<dbReference type="EMBL" id="BOPC01000098">
    <property type="protein sequence ID" value="GIJ30140.1"/>
    <property type="molecule type" value="Genomic_DNA"/>
</dbReference>
<keyword evidence="2" id="KW-1185">Reference proteome</keyword>